<dbReference type="InterPro" id="IPR010828">
    <property type="entry name" value="Atf2/Sli1-like"/>
</dbReference>
<dbReference type="PANTHER" id="PTHR28037:SF1">
    <property type="entry name" value="ALCOHOL O-ACETYLTRANSFERASE 1-RELATED"/>
    <property type="match status" value="1"/>
</dbReference>
<evidence type="ECO:0000313" key="2">
    <source>
        <dbReference type="Proteomes" id="UP000635477"/>
    </source>
</evidence>
<reference evidence="1" key="1">
    <citation type="journal article" date="2020" name="BMC Genomics">
        <title>Correction to: Identification and distribution of gene clusters required for synthesis of sphingolipid metabolism inhibitors in diverse species of the filamentous fungus Fusarium.</title>
        <authorList>
            <person name="Kim H.S."/>
            <person name="Lohmar J.M."/>
            <person name="Busman M."/>
            <person name="Brown D.W."/>
            <person name="Naumann T.A."/>
            <person name="Divon H.H."/>
            <person name="Lysoe E."/>
            <person name="Uhlig S."/>
            <person name="Proctor R.H."/>
        </authorList>
    </citation>
    <scope>NUCLEOTIDE SEQUENCE</scope>
    <source>
        <strain evidence="1">NRRL 22465</strain>
    </source>
</reference>
<dbReference type="GO" id="GO:0008080">
    <property type="term" value="F:N-acetyltransferase activity"/>
    <property type="evidence" value="ECO:0007669"/>
    <property type="project" value="TreeGrafter"/>
</dbReference>
<evidence type="ECO:0008006" key="3">
    <source>
        <dbReference type="Google" id="ProtNLM"/>
    </source>
</evidence>
<dbReference type="Pfam" id="PF07247">
    <property type="entry name" value="AATase"/>
    <property type="match status" value="1"/>
</dbReference>
<dbReference type="EMBL" id="JABEYC010000038">
    <property type="protein sequence ID" value="KAF4984008.1"/>
    <property type="molecule type" value="Genomic_DNA"/>
</dbReference>
<dbReference type="PANTHER" id="PTHR28037">
    <property type="entry name" value="ALCOHOL O-ACETYLTRANSFERASE 1-RELATED"/>
    <property type="match status" value="1"/>
</dbReference>
<reference evidence="1" key="2">
    <citation type="submission" date="2020-05" db="EMBL/GenBank/DDBJ databases">
        <authorList>
            <person name="Kim H.-S."/>
            <person name="Proctor R.H."/>
            <person name="Brown D.W."/>
        </authorList>
    </citation>
    <scope>NUCLEOTIDE SEQUENCE</scope>
    <source>
        <strain evidence="1">NRRL 22465</strain>
    </source>
</reference>
<sequence length="507" mass="56315">MNEEQTKAYTLVRGTGVLQRLWYLYHRLGIWSNILVAAHYTSVDGNGLTKEVLLDALGTVAMSHPSLWQVFVKRPSSNPGCHGLHTAVLRTIDLDKCIEYLDDDQGEPGITSDILEYAHNEWLWTADEPDRPLWKLLVKGRNIIFVYHHSLGDGVSGMVFHRELLAALNSPTVTKTGGAEHRPNTIIHANDAAQVPLEPEDVWDGKDSFMEMLWTTIVSWFVALYYGNARIYANLPPPKPRLQSATAVAEPHQRTVTRISLYRIPANEMSLIIKACRANQTTFTPLLLTMLTIVLATEFYPDAKVGATRFNFDLRPYLPMSRIGGGTANGTIVNASAGWQRWHRLAPFRRVLTTKADETGTPLLDREAVWGLVKEYKEDMTRSTSGKALRNWISVKRAGTDLENLVNAFEPIGAAVRHTFSVSNIGAFSEVRAGDEERDRGLWQIDDMQFSAGAVNGNQGTHGAIFHVGGVRGGDTVINATYEDGVVSREMAEGIVKRAVARILEIV</sequence>
<comment type="caution">
    <text evidence="1">The sequence shown here is derived from an EMBL/GenBank/DDBJ whole genome shotgun (WGS) entry which is preliminary data.</text>
</comment>
<organism evidence="1 2">
    <name type="scientific">Fusarium zealandicum</name>
    <dbReference type="NCBI Taxonomy" id="1053134"/>
    <lineage>
        <taxon>Eukaryota</taxon>
        <taxon>Fungi</taxon>
        <taxon>Dikarya</taxon>
        <taxon>Ascomycota</taxon>
        <taxon>Pezizomycotina</taxon>
        <taxon>Sordariomycetes</taxon>
        <taxon>Hypocreomycetidae</taxon>
        <taxon>Hypocreales</taxon>
        <taxon>Nectriaceae</taxon>
        <taxon>Fusarium</taxon>
        <taxon>Fusarium staphyleae species complex</taxon>
    </lineage>
</organism>
<dbReference type="SUPFAM" id="SSF52777">
    <property type="entry name" value="CoA-dependent acyltransferases"/>
    <property type="match status" value="1"/>
</dbReference>
<gene>
    <name evidence="1" type="ORF">FZEAL_713</name>
</gene>
<name>A0A8H4XPH3_9HYPO</name>
<dbReference type="OrthoDB" id="2150604at2759"/>
<evidence type="ECO:0000313" key="1">
    <source>
        <dbReference type="EMBL" id="KAF4984008.1"/>
    </source>
</evidence>
<dbReference type="Gene3D" id="3.30.559.10">
    <property type="entry name" value="Chloramphenicol acetyltransferase-like domain"/>
    <property type="match status" value="1"/>
</dbReference>
<dbReference type="InterPro" id="IPR023213">
    <property type="entry name" value="CAT-like_dom_sf"/>
</dbReference>
<keyword evidence="2" id="KW-1185">Reference proteome</keyword>
<dbReference type="InterPro" id="IPR052058">
    <property type="entry name" value="Alcohol_O-acetyltransferase"/>
</dbReference>
<accession>A0A8H4XPH3</accession>
<protein>
    <recommendedName>
        <fullName evidence="3">Alcohol acetyltransferase</fullName>
    </recommendedName>
</protein>
<dbReference type="Proteomes" id="UP000635477">
    <property type="component" value="Unassembled WGS sequence"/>
</dbReference>
<dbReference type="AlphaFoldDB" id="A0A8H4XPH3"/>
<proteinExistence type="predicted"/>